<evidence type="ECO:0000259" key="8">
    <source>
        <dbReference type="PROSITE" id="PS51459"/>
    </source>
</evidence>
<keyword evidence="2" id="KW-0548">Nucleotidyltransferase</keyword>
<evidence type="ECO:0000256" key="3">
    <source>
        <dbReference type="ARBA" id="ARBA00022741"/>
    </source>
</evidence>
<dbReference type="InterPro" id="IPR036597">
    <property type="entry name" value="Fido-like_dom_sf"/>
</dbReference>
<dbReference type="Gene3D" id="1.10.3290.10">
    <property type="entry name" value="Fido-like domain"/>
    <property type="match status" value="1"/>
</dbReference>
<keyword evidence="3" id="KW-0547">Nucleotide-binding</keyword>
<evidence type="ECO:0000256" key="1">
    <source>
        <dbReference type="ARBA" id="ARBA00022679"/>
    </source>
</evidence>
<evidence type="ECO:0000256" key="5">
    <source>
        <dbReference type="ARBA" id="ARBA00034531"/>
    </source>
</evidence>
<dbReference type="EC" id="2.7.7.108" evidence="5"/>
<comment type="catalytic activity">
    <reaction evidence="6">
        <text>L-threonyl-[protein] + ATP = 3-O-(5'-adenylyl)-L-threonyl-[protein] + diphosphate</text>
        <dbReference type="Rhea" id="RHEA:54292"/>
        <dbReference type="Rhea" id="RHEA-COMP:11060"/>
        <dbReference type="Rhea" id="RHEA-COMP:13847"/>
        <dbReference type="ChEBI" id="CHEBI:30013"/>
        <dbReference type="ChEBI" id="CHEBI:30616"/>
        <dbReference type="ChEBI" id="CHEBI:33019"/>
        <dbReference type="ChEBI" id="CHEBI:138113"/>
        <dbReference type="EC" id="2.7.7.108"/>
    </reaction>
</comment>
<dbReference type="Gene3D" id="2.40.50.140">
    <property type="entry name" value="Nucleic acid-binding proteins"/>
    <property type="match status" value="1"/>
</dbReference>
<dbReference type="NCBIfam" id="NF033856">
    <property type="entry name" value="T4SS_effec_BID"/>
    <property type="match status" value="1"/>
</dbReference>
<evidence type="ECO:0000313" key="9">
    <source>
        <dbReference type="EMBL" id="MCL6229013.1"/>
    </source>
</evidence>
<dbReference type="Pfam" id="PF02661">
    <property type="entry name" value="Fic"/>
    <property type="match status" value="1"/>
</dbReference>
<organism evidence="9 10">
    <name type="scientific">Bartonella bilalgolemii</name>
    <dbReference type="NCBI Taxonomy" id="2942911"/>
    <lineage>
        <taxon>Bacteria</taxon>
        <taxon>Pseudomonadati</taxon>
        <taxon>Pseudomonadota</taxon>
        <taxon>Alphaproteobacteria</taxon>
        <taxon>Hyphomicrobiales</taxon>
        <taxon>Bartonellaceae</taxon>
        <taxon>Bartonella</taxon>
    </lineage>
</organism>
<evidence type="ECO:0000313" key="10">
    <source>
        <dbReference type="Proteomes" id="UP001523003"/>
    </source>
</evidence>
<dbReference type="Proteomes" id="UP001523003">
    <property type="component" value="Unassembled WGS sequence"/>
</dbReference>
<sequence>MKETVSNDAIVTESSSSLPLPKNYNYPNSLTLKNKYGIIDHKKFTDKCAHDSAKAAINLRQEALPEKFDSSYLKYLHKRLFESTFEWAGCTRDIPFSFKDGTVAVMPEMIRSNWKTDQPIIFATGNKVQDGLKNIDKMLIEKNNLQDLSRQEFIHHIAQIFASLNYTHPFREGNGRTQQIFCEKLAQAANYNLDFSIVTSERMSEVSIAAAQDNNLEPLKKLFDDISNPQKTAILKEFISNTQNIDQENINNCIIVAADEGVTYTGTYKGESPDSIVIKTNNVYTICSKDSFTPEQIKALKFNDIITFKISTTQNKENVLIPKEILAPLISEEIFKKIQKNTDIQNKQKEIKRLSKLVYGSDKILDKQIKMINKNPRLSKQLSSQIISSPKSVANLSGFEILGMKNSARKKAKDHVITLANSIDTYASIVKNVKATIVQQHKSEQKRCQTTVKLPSSILQNILNLPEEKRKELLSEEKLSSSIVRELGEFMHALNTRLSPKERRNICESDHQQLAKSLGISENKATRIIKVAQEAKEVFQQIQKVVFNLEKQFIVVN</sequence>
<gene>
    <name evidence="9" type="ORF">M4Z11_00010</name>
</gene>
<evidence type="ECO:0000256" key="6">
    <source>
        <dbReference type="ARBA" id="ARBA00047939"/>
    </source>
</evidence>
<dbReference type="InterPro" id="IPR012340">
    <property type="entry name" value="NA-bd_OB-fold"/>
</dbReference>
<dbReference type="Pfam" id="PF18543">
    <property type="entry name" value="ID"/>
    <property type="match status" value="1"/>
</dbReference>
<accession>A0ABT0P8D8</accession>
<dbReference type="PROSITE" id="PS51459">
    <property type="entry name" value="FIDO"/>
    <property type="match status" value="1"/>
</dbReference>
<dbReference type="PANTHER" id="PTHR39560">
    <property type="entry name" value="PROTEIN ADENYLYLTRANSFERASE FIC-RELATED"/>
    <property type="match status" value="1"/>
</dbReference>
<dbReference type="InterPro" id="IPR003812">
    <property type="entry name" value="Fido"/>
</dbReference>
<comment type="caution">
    <text evidence="9">The sequence shown here is derived from an EMBL/GenBank/DDBJ whole genome shotgun (WGS) entry which is preliminary data.</text>
</comment>
<evidence type="ECO:0000256" key="2">
    <source>
        <dbReference type="ARBA" id="ARBA00022695"/>
    </source>
</evidence>
<dbReference type="RefSeq" id="WP_249674102.1">
    <property type="nucleotide sequence ID" value="NZ_JAMCOF010000001.1"/>
</dbReference>
<proteinExistence type="predicted"/>
<keyword evidence="10" id="KW-1185">Reference proteome</keyword>
<feature type="domain" description="Fido" evidence="8">
    <location>
        <begin position="68"/>
        <end position="225"/>
    </location>
</feature>
<evidence type="ECO:0000256" key="4">
    <source>
        <dbReference type="ARBA" id="ARBA00022840"/>
    </source>
</evidence>
<evidence type="ECO:0000256" key="7">
    <source>
        <dbReference type="ARBA" id="ARBA00048696"/>
    </source>
</evidence>
<protein>
    <recommendedName>
        <fullName evidence="5">protein adenylyltransferase</fullName>
        <ecNumber evidence="5">2.7.7.108</ecNumber>
    </recommendedName>
</protein>
<dbReference type="SUPFAM" id="SSF140931">
    <property type="entry name" value="Fic-like"/>
    <property type="match status" value="1"/>
</dbReference>
<dbReference type="PANTHER" id="PTHR39560:SF1">
    <property type="entry name" value="PROTEIN ADENYLYLTRANSFERASE FIC-RELATED"/>
    <property type="match status" value="1"/>
</dbReference>
<keyword evidence="4" id="KW-0067">ATP-binding</keyword>
<keyword evidence="1" id="KW-0808">Transferase</keyword>
<comment type="catalytic activity">
    <reaction evidence="7">
        <text>L-tyrosyl-[protein] + ATP = O-(5'-adenylyl)-L-tyrosyl-[protein] + diphosphate</text>
        <dbReference type="Rhea" id="RHEA:54288"/>
        <dbReference type="Rhea" id="RHEA-COMP:10136"/>
        <dbReference type="Rhea" id="RHEA-COMP:13846"/>
        <dbReference type="ChEBI" id="CHEBI:30616"/>
        <dbReference type="ChEBI" id="CHEBI:33019"/>
        <dbReference type="ChEBI" id="CHEBI:46858"/>
        <dbReference type="ChEBI" id="CHEBI:83624"/>
        <dbReference type="EC" id="2.7.7.108"/>
    </reaction>
</comment>
<dbReference type="InterPro" id="IPR040548">
    <property type="entry name" value="BepA_ID"/>
</dbReference>
<dbReference type="EMBL" id="JAMCOF010000001">
    <property type="protein sequence ID" value="MCL6229013.1"/>
    <property type="molecule type" value="Genomic_DNA"/>
</dbReference>
<reference evidence="9 10" key="1">
    <citation type="submission" date="2022-05" db="EMBL/GenBank/DDBJ databases">
        <title>Description of the Bartonella bilalgolemii sp. nov. Isolated from Apodemus uralensis (Pallas 1811).</title>
        <authorList>
            <person name="Zgheib R."/>
            <person name="Celebi B."/>
        </authorList>
    </citation>
    <scope>NUCLEOTIDE SEQUENCE [LARGE SCALE GENOMIC DNA]</scope>
    <source>
        <strain evidence="9 10">G70</strain>
    </source>
</reference>
<name>A0ABT0P8D8_9HYPH</name>